<feature type="region of interest" description="Disordered" evidence="1">
    <location>
        <begin position="19"/>
        <end position="93"/>
    </location>
</feature>
<evidence type="ECO:0000313" key="3">
    <source>
        <dbReference type="Proteomes" id="UP001255856"/>
    </source>
</evidence>
<accession>A0AAD9IFW2</accession>
<dbReference type="EMBL" id="JASFZW010000006">
    <property type="protein sequence ID" value="KAK2077661.1"/>
    <property type="molecule type" value="Genomic_DNA"/>
</dbReference>
<comment type="caution">
    <text evidence="2">The sequence shown here is derived from an EMBL/GenBank/DDBJ whole genome shotgun (WGS) entry which is preliminary data.</text>
</comment>
<reference evidence="2" key="1">
    <citation type="submission" date="2021-01" db="EMBL/GenBank/DDBJ databases">
        <authorList>
            <person name="Eckstrom K.M.E."/>
        </authorList>
    </citation>
    <scope>NUCLEOTIDE SEQUENCE</scope>
    <source>
        <strain evidence="2">UVCC 0001</strain>
    </source>
</reference>
<feature type="region of interest" description="Disordered" evidence="1">
    <location>
        <begin position="352"/>
        <end position="401"/>
    </location>
</feature>
<sequence>MSLVTSIDALAEEAHRRIDHGGEQCPGASDEAVSGQPGGLHEKLWARSGPAPSLQRSQDAGAVSSGGACDTVGPADVAPSSDGRKRRRGQGPTESCPFCGHYYTVRDGLSNKLDAAGNRLHQRKCQCRLKTPPCRNCPSCKQDPQLMAQSDPAAQRRACRRLGCAILDRGRRALAPRLRERTARRAGQLEAIGRQLLLGDPAALDRDAAAEGASGWSVKRLPADIRSTLSALKEQQQQRGAALASGSPRDASGGQGDAWDGARAAPGADHPTAPAPEPAHAHHCQHPHADCTSACCSAPGAGAERARAQAVVDTAAWRGGPDAYAALPGEGAAPDAQLFMEQFLKRLFTNQGSPATALRRRAGPGRGGAAAATPRAGRPTLGAGTPPQAHPPAQAAQALSKSARPLPPEVAALVTKIFEPSLGPQGVEVVAGFLSDQCVAGLEDLEFLELDWMIGALQPRGVPPLLLNKFLTVGRRTADSCRAA</sequence>
<evidence type="ECO:0000313" key="2">
    <source>
        <dbReference type="EMBL" id="KAK2077661.1"/>
    </source>
</evidence>
<feature type="compositionally biased region" description="Low complexity" evidence="1">
    <location>
        <begin position="369"/>
        <end position="381"/>
    </location>
</feature>
<gene>
    <name evidence="2" type="ORF">QBZ16_004507</name>
</gene>
<organism evidence="2 3">
    <name type="scientific">Prototheca wickerhamii</name>
    <dbReference type="NCBI Taxonomy" id="3111"/>
    <lineage>
        <taxon>Eukaryota</taxon>
        <taxon>Viridiplantae</taxon>
        <taxon>Chlorophyta</taxon>
        <taxon>core chlorophytes</taxon>
        <taxon>Trebouxiophyceae</taxon>
        <taxon>Chlorellales</taxon>
        <taxon>Chlorellaceae</taxon>
        <taxon>Prototheca</taxon>
    </lineage>
</organism>
<feature type="region of interest" description="Disordered" evidence="1">
    <location>
        <begin position="232"/>
        <end position="289"/>
    </location>
</feature>
<dbReference type="AlphaFoldDB" id="A0AAD9IFW2"/>
<proteinExistence type="predicted"/>
<protein>
    <submittedName>
        <fullName evidence="2">Uncharacterized protein</fullName>
    </submittedName>
</protein>
<dbReference type="Proteomes" id="UP001255856">
    <property type="component" value="Unassembled WGS sequence"/>
</dbReference>
<evidence type="ECO:0000256" key="1">
    <source>
        <dbReference type="SAM" id="MobiDB-lite"/>
    </source>
</evidence>
<name>A0AAD9IFW2_PROWI</name>
<keyword evidence="3" id="KW-1185">Reference proteome</keyword>